<dbReference type="InterPro" id="IPR010119">
    <property type="entry name" value="Gluconeogen_factor"/>
</dbReference>
<dbReference type="eggNOG" id="COG0391">
    <property type="taxonomic scope" value="Bacteria"/>
</dbReference>
<keyword evidence="2" id="KW-0472">Membrane</keyword>
<accession>A7NML8</accession>
<evidence type="ECO:0000256" key="1">
    <source>
        <dbReference type="ARBA" id="ARBA00022490"/>
    </source>
</evidence>
<keyword evidence="2" id="KW-0812">Transmembrane</keyword>
<protein>
    <recommendedName>
        <fullName evidence="5">Gluconeogenesis factor</fullName>
    </recommendedName>
</protein>
<keyword evidence="2" id="KW-1133">Transmembrane helix</keyword>
<dbReference type="OrthoDB" id="9783842at2"/>
<name>A7NML8_ROSCS</name>
<keyword evidence="4" id="KW-1185">Reference proteome</keyword>
<gene>
    <name evidence="3" type="ordered locus">Rcas_2718</name>
</gene>
<evidence type="ECO:0000313" key="3">
    <source>
        <dbReference type="EMBL" id="ABU58789.1"/>
    </source>
</evidence>
<sequence length="396" mass="43833">MQRIVQRLSSLQRLLRPLALTFVGIVLLSLGVAYFFIFMYRTATLPPIFSFITLQFMPLWARGLVFAVLGLMALAVGIWQLSGVVVIPLNTQVDTSGELVLAYQRDQTPPRMTVLSGGAGLLITASLGRSVQRLTCITPVQDPVEYYYRASSLFNFENVVFVVPTPEPYEVFVELDDGQRFNVKHNIAHDERLAERHVVNIYIGDEQGPIITPLPVTQVALDAVASADVIVFGPGSLYESILPNLLIPDLRAAIRRSKACKIYICSLMTEPGMTTGYGVGDHVRQIVRFGGFTPDYVLVNTPRIDAEVRRIYAAAGQTPVLLTPEEYEETAVSTTDRLTTRDILIEGAKVIEADLATAVVQLTASLDHPGEGRTVRVLRHDPEKLATAILEVWKRR</sequence>
<dbReference type="Proteomes" id="UP000000263">
    <property type="component" value="Chromosome"/>
</dbReference>
<dbReference type="Pfam" id="PF01933">
    <property type="entry name" value="CofD"/>
    <property type="match status" value="1"/>
</dbReference>
<organism evidence="3 4">
    <name type="scientific">Roseiflexus castenholzii (strain DSM 13941 / HLO8)</name>
    <dbReference type="NCBI Taxonomy" id="383372"/>
    <lineage>
        <taxon>Bacteria</taxon>
        <taxon>Bacillati</taxon>
        <taxon>Chloroflexota</taxon>
        <taxon>Chloroflexia</taxon>
        <taxon>Chloroflexales</taxon>
        <taxon>Roseiflexineae</taxon>
        <taxon>Roseiflexaceae</taxon>
        <taxon>Roseiflexus</taxon>
    </lineage>
</organism>
<evidence type="ECO:0000256" key="2">
    <source>
        <dbReference type="SAM" id="Phobius"/>
    </source>
</evidence>
<dbReference type="InterPro" id="IPR002882">
    <property type="entry name" value="CofD"/>
</dbReference>
<feature type="transmembrane region" description="Helical" evidence="2">
    <location>
        <begin position="20"/>
        <end position="40"/>
    </location>
</feature>
<dbReference type="STRING" id="383372.Rcas_2718"/>
<dbReference type="AlphaFoldDB" id="A7NML8"/>
<evidence type="ECO:0000313" key="4">
    <source>
        <dbReference type="Proteomes" id="UP000000263"/>
    </source>
</evidence>
<proteinExistence type="predicted"/>
<dbReference type="InterPro" id="IPR038136">
    <property type="entry name" value="CofD-like_dom_sf"/>
</dbReference>
<dbReference type="EMBL" id="CP000804">
    <property type="protein sequence ID" value="ABU58789.1"/>
    <property type="molecule type" value="Genomic_DNA"/>
</dbReference>
<dbReference type="Gene3D" id="3.40.50.10680">
    <property type="entry name" value="CofD-like domains"/>
    <property type="match status" value="1"/>
</dbReference>
<dbReference type="PANTHER" id="PTHR30135:SF3">
    <property type="entry name" value="GLUCONEOGENESIS FACTOR-RELATED"/>
    <property type="match status" value="1"/>
</dbReference>
<dbReference type="PANTHER" id="PTHR30135">
    <property type="entry name" value="UNCHARACTERIZED PROTEIN YVCK-RELATED"/>
    <property type="match status" value="1"/>
</dbReference>
<dbReference type="KEGG" id="rca:Rcas_2718"/>
<reference evidence="3 4" key="1">
    <citation type="submission" date="2007-08" db="EMBL/GenBank/DDBJ databases">
        <title>Complete sequence of Roseiflexus castenholzii DSM 13941.</title>
        <authorList>
            <consortium name="US DOE Joint Genome Institute"/>
            <person name="Copeland A."/>
            <person name="Lucas S."/>
            <person name="Lapidus A."/>
            <person name="Barry K."/>
            <person name="Glavina del Rio T."/>
            <person name="Dalin E."/>
            <person name="Tice H."/>
            <person name="Pitluck S."/>
            <person name="Thompson L.S."/>
            <person name="Brettin T."/>
            <person name="Bruce D."/>
            <person name="Detter J.C."/>
            <person name="Han C."/>
            <person name="Tapia R."/>
            <person name="Schmutz J."/>
            <person name="Larimer F."/>
            <person name="Land M."/>
            <person name="Hauser L."/>
            <person name="Kyrpides N."/>
            <person name="Mikhailova N."/>
            <person name="Bryant D.A."/>
            <person name="Hanada S."/>
            <person name="Tsukatani Y."/>
            <person name="Richardson P."/>
        </authorList>
    </citation>
    <scope>NUCLEOTIDE SEQUENCE [LARGE SCALE GENOMIC DNA]</scope>
    <source>
        <strain evidence="4">DSM 13941 / HLO8</strain>
    </source>
</reference>
<feature type="transmembrane region" description="Helical" evidence="2">
    <location>
        <begin position="60"/>
        <end position="79"/>
    </location>
</feature>
<dbReference type="SUPFAM" id="SSF142338">
    <property type="entry name" value="CofD-like"/>
    <property type="match status" value="1"/>
</dbReference>
<evidence type="ECO:0008006" key="5">
    <source>
        <dbReference type="Google" id="ProtNLM"/>
    </source>
</evidence>
<keyword evidence="1" id="KW-0963">Cytoplasm</keyword>
<dbReference type="HOGENOM" id="CLU_705339_0_0_0"/>
<dbReference type="RefSeq" id="WP_012121213.1">
    <property type="nucleotide sequence ID" value="NC_009767.1"/>
</dbReference>
<dbReference type="GO" id="GO:0043743">
    <property type="term" value="F:LPPG:FO 2-phospho-L-lactate transferase activity"/>
    <property type="evidence" value="ECO:0007669"/>
    <property type="project" value="InterPro"/>
</dbReference>